<gene>
    <name evidence="1" type="ORF">ARMSODRAFT_607639</name>
</gene>
<accession>A0A2H3AU02</accession>
<dbReference type="Proteomes" id="UP000218334">
    <property type="component" value="Unassembled WGS sequence"/>
</dbReference>
<dbReference type="EMBL" id="KZ293468">
    <property type="protein sequence ID" value="PBK62211.1"/>
    <property type="molecule type" value="Genomic_DNA"/>
</dbReference>
<keyword evidence="2" id="KW-1185">Reference proteome</keyword>
<proteinExistence type="predicted"/>
<sequence>MDLVLYPCAGDRPHESRRLLLLAPSTLLVTSFTALSYMCGQRTEPTSIKFHLTHIVAPRQKTGIQCQLLGLLPALLHSYGTNPGYVQVIRLRVVCPLFVFQGKDVS</sequence>
<dbReference type="AlphaFoldDB" id="A0A2H3AU02"/>
<evidence type="ECO:0000313" key="2">
    <source>
        <dbReference type="Proteomes" id="UP000218334"/>
    </source>
</evidence>
<name>A0A2H3AU02_9AGAR</name>
<protein>
    <submittedName>
        <fullName evidence="1">Uncharacterized protein</fullName>
    </submittedName>
</protein>
<reference evidence="2" key="1">
    <citation type="journal article" date="2017" name="Nat. Ecol. Evol.">
        <title>Genome expansion and lineage-specific genetic innovations in the forest pathogenic fungi Armillaria.</title>
        <authorList>
            <person name="Sipos G."/>
            <person name="Prasanna A.N."/>
            <person name="Walter M.C."/>
            <person name="O'Connor E."/>
            <person name="Balint B."/>
            <person name="Krizsan K."/>
            <person name="Kiss B."/>
            <person name="Hess J."/>
            <person name="Varga T."/>
            <person name="Slot J."/>
            <person name="Riley R."/>
            <person name="Boka B."/>
            <person name="Rigling D."/>
            <person name="Barry K."/>
            <person name="Lee J."/>
            <person name="Mihaltcheva S."/>
            <person name="LaButti K."/>
            <person name="Lipzen A."/>
            <person name="Waldron R."/>
            <person name="Moloney N.M."/>
            <person name="Sperisen C."/>
            <person name="Kredics L."/>
            <person name="Vagvoelgyi C."/>
            <person name="Patrignani A."/>
            <person name="Fitzpatrick D."/>
            <person name="Nagy I."/>
            <person name="Doyle S."/>
            <person name="Anderson J.B."/>
            <person name="Grigoriev I.V."/>
            <person name="Gueldener U."/>
            <person name="Muensterkoetter M."/>
            <person name="Nagy L.G."/>
        </authorList>
    </citation>
    <scope>NUCLEOTIDE SEQUENCE [LARGE SCALE GENOMIC DNA]</scope>
    <source>
        <strain evidence="2">28-4</strain>
    </source>
</reference>
<evidence type="ECO:0000313" key="1">
    <source>
        <dbReference type="EMBL" id="PBK62211.1"/>
    </source>
</evidence>
<organism evidence="1 2">
    <name type="scientific">Armillaria solidipes</name>
    <dbReference type="NCBI Taxonomy" id="1076256"/>
    <lineage>
        <taxon>Eukaryota</taxon>
        <taxon>Fungi</taxon>
        <taxon>Dikarya</taxon>
        <taxon>Basidiomycota</taxon>
        <taxon>Agaricomycotina</taxon>
        <taxon>Agaricomycetes</taxon>
        <taxon>Agaricomycetidae</taxon>
        <taxon>Agaricales</taxon>
        <taxon>Marasmiineae</taxon>
        <taxon>Physalacriaceae</taxon>
        <taxon>Armillaria</taxon>
    </lineage>
</organism>